<keyword evidence="1" id="KW-0472">Membrane</keyword>
<proteinExistence type="predicted"/>
<dbReference type="AlphaFoldDB" id="A0AAR5PX32"/>
<reference evidence="4" key="2">
    <citation type="submission" date="2024-08" db="UniProtKB">
        <authorList>
            <consortium name="EnsemblMetazoa"/>
        </authorList>
    </citation>
    <scope>IDENTIFICATION</scope>
</reference>
<dbReference type="InterPro" id="IPR036465">
    <property type="entry name" value="vWFA_dom_sf"/>
</dbReference>
<dbReference type="KEGG" id="dpa:109541105"/>
<dbReference type="EnsemblMetazoa" id="XM_019909822.1">
    <property type="protein sequence ID" value="XP_019765381.1"/>
    <property type="gene ID" value="LOC109541105"/>
</dbReference>
<dbReference type="SMART" id="SM00327">
    <property type="entry name" value="VWA"/>
    <property type="match status" value="1"/>
</dbReference>
<feature type="chain" id="PRO_5043613794" description="VWFA domain-containing protein" evidence="2">
    <location>
        <begin position="24"/>
        <end position="1220"/>
    </location>
</feature>
<sequence length="1220" mass="138083">MNSKSKAITLMLLLACVFYFSAGSVNIKDISNKLAEDVKILKNEEMGFLFSEKLFHNLRTVPTELNSVSSHLQQMVEKLENKINSVFSAMDDATQILSELSSNKNEPSSALLPCAKEKTVVVDAVLGANLMNSSNISNVLGSKYILYQMRKNVTKYKPLSNALKQEYIISEQDLNDQQYSQFSECLGHDETIIWKNYMSHQNYLRKNIVLLLDHGGSLSKRQLHISKSIAKQMLGSLSENDQVALVAVASNWSLPDRDCSDNQLLKPSICMKSAKPSYLLKLNNFIDSLAKGSGATNHVMGIQKALEVVLKTSNLTPDDITVIIYISRGLLSSLTEARRVLTVMAQQTNFVHFPIYIHTCAVIDEMKSVMYETHFLRDVADQNFMKHNISHSNNYFRKPGYMMTVNKTEDIGFVMNKFFSIFNSHSGFNTNKKISLPYWDLQSGEFTVSFTRGHTSENTKSFTMIGTDLYFSNMVEDVTYYSSDQQYSYAFLIDLEGRVLVHPSILRPSVISHQLSFVDIKYIETVPDIKFLRQILLSEYKGNHLTKNNMGQELQYTWMRIGEWYVLAIVINQGYHNFNIPFKAAPNPSVKKLLYQDLDGSENHKLCRHLSQIATLDVGSLYLSRSCFQSPYSASRTTQGGLVDQGYLAYLKDDTGLLINPGLKREVRHEVSALAHILDFLRKKHLSSEMSKYIVRRYAASYSGVLQMFPGSVLTNGLETTKRSWFLRALQHQNKTIFIPPYLDKGGAGYIVTIAYATPQFVIAMDLTYGYMLKMLLRYMPYCLNDKITCFLIDDQGYIIFHRNLTDLNGSRPVEQQHIVHRESLVANDILNHKQFIKKLLCNDYGDNKIQRYYRLNTSFTDDLVNHVPGEQCVTYHITSVPDTNIFVGVVNASCDVVPAFCPCSIIDRLCLNCNRMEQKECECPCECPFHSETSSCQEANQNLTDNLPCKWNVEEALSEDAHFSMDLDSSLEPCFPFNCQTERSVLDCVGVIGCEWCMYDMNGDLLKNPFCSTITTCFSGVYGLSNPYRSNIPELSPTNDSEYSPLGPILGLVTAMFILFILLYICYRSYTNPPVNGLYLSSAQNQMRLSDLNVNEVFHDSGNHRDKLLTDDCLTPSPYCVASNYRRNNTAADSDHGYSTMTPHDESEHLSLAPMEIDSLEDDVMSDNASMSTSVSMKNNPSHIVSPMLTKIPHRNCIIVPVTVHRNMDATENRSLCLS</sequence>
<organism evidence="4 5">
    <name type="scientific">Dendroctonus ponderosae</name>
    <name type="common">Mountain pine beetle</name>
    <dbReference type="NCBI Taxonomy" id="77166"/>
    <lineage>
        <taxon>Eukaryota</taxon>
        <taxon>Metazoa</taxon>
        <taxon>Ecdysozoa</taxon>
        <taxon>Arthropoda</taxon>
        <taxon>Hexapoda</taxon>
        <taxon>Insecta</taxon>
        <taxon>Pterygota</taxon>
        <taxon>Neoptera</taxon>
        <taxon>Endopterygota</taxon>
        <taxon>Coleoptera</taxon>
        <taxon>Polyphaga</taxon>
        <taxon>Cucujiformia</taxon>
        <taxon>Curculionidae</taxon>
        <taxon>Scolytinae</taxon>
        <taxon>Dendroctonus</taxon>
    </lineage>
</organism>
<name>A0AAR5PX32_DENPD</name>
<dbReference type="InterPro" id="IPR002035">
    <property type="entry name" value="VWF_A"/>
</dbReference>
<dbReference type="PANTHER" id="PTHR10166:SF66">
    <property type="entry name" value="VWFA AND CACHE DOMAIN-CONTAINING PROTEIN CG16868"/>
    <property type="match status" value="1"/>
</dbReference>
<keyword evidence="1" id="KW-0812">Transmembrane</keyword>
<dbReference type="PANTHER" id="PTHR10166">
    <property type="entry name" value="VOLTAGE-DEPENDENT CALCIUM CHANNEL SUBUNIT ALPHA-2/DELTA-RELATED"/>
    <property type="match status" value="1"/>
</dbReference>
<dbReference type="GO" id="GO:0005891">
    <property type="term" value="C:voltage-gated calcium channel complex"/>
    <property type="evidence" value="ECO:0007669"/>
    <property type="project" value="TreeGrafter"/>
</dbReference>
<dbReference type="CDD" id="cd00198">
    <property type="entry name" value="vWFA"/>
    <property type="match status" value="1"/>
</dbReference>
<feature type="signal peptide" evidence="2">
    <location>
        <begin position="1"/>
        <end position="23"/>
    </location>
</feature>
<keyword evidence="1" id="KW-1133">Transmembrane helix</keyword>
<evidence type="ECO:0000256" key="2">
    <source>
        <dbReference type="SAM" id="SignalP"/>
    </source>
</evidence>
<evidence type="ECO:0000313" key="5">
    <source>
        <dbReference type="Proteomes" id="UP000019118"/>
    </source>
</evidence>
<dbReference type="GeneID" id="109541105"/>
<evidence type="ECO:0000259" key="3">
    <source>
        <dbReference type="PROSITE" id="PS50234"/>
    </source>
</evidence>
<dbReference type="Gene3D" id="3.40.50.410">
    <property type="entry name" value="von Willebrand factor, type A domain"/>
    <property type="match status" value="1"/>
</dbReference>
<feature type="domain" description="VWFA" evidence="3">
    <location>
        <begin position="207"/>
        <end position="405"/>
    </location>
</feature>
<keyword evidence="5" id="KW-1185">Reference proteome</keyword>
<dbReference type="GO" id="GO:0005245">
    <property type="term" value="F:voltage-gated calcium channel activity"/>
    <property type="evidence" value="ECO:0007669"/>
    <property type="project" value="TreeGrafter"/>
</dbReference>
<protein>
    <recommendedName>
        <fullName evidence="3">VWFA domain-containing protein</fullName>
    </recommendedName>
</protein>
<evidence type="ECO:0000256" key="1">
    <source>
        <dbReference type="SAM" id="Phobius"/>
    </source>
</evidence>
<reference evidence="5" key="1">
    <citation type="journal article" date="2013" name="Genome Biol.">
        <title>Draft genome of the mountain pine beetle, Dendroctonus ponderosae Hopkins, a major forest pest.</title>
        <authorList>
            <person name="Keeling C.I."/>
            <person name="Yuen M.M."/>
            <person name="Liao N.Y."/>
            <person name="Docking T.R."/>
            <person name="Chan S.K."/>
            <person name="Taylor G.A."/>
            <person name="Palmquist D.L."/>
            <person name="Jackman S.D."/>
            <person name="Nguyen A."/>
            <person name="Li M."/>
            <person name="Henderson H."/>
            <person name="Janes J.K."/>
            <person name="Zhao Y."/>
            <person name="Pandoh P."/>
            <person name="Moore R."/>
            <person name="Sperling F.A."/>
            <person name="Huber D.P."/>
            <person name="Birol I."/>
            <person name="Jones S.J."/>
            <person name="Bohlmann J."/>
        </authorList>
    </citation>
    <scope>NUCLEOTIDE SEQUENCE</scope>
</reference>
<accession>A0AAR5PX32</accession>
<dbReference type="SUPFAM" id="SSF53300">
    <property type="entry name" value="vWA-like"/>
    <property type="match status" value="1"/>
</dbReference>
<dbReference type="InterPro" id="IPR051173">
    <property type="entry name" value="Ca_channel_alpha-2/delta"/>
</dbReference>
<feature type="transmembrane region" description="Helical" evidence="1">
    <location>
        <begin position="1047"/>
        <end position="1068"/>
    </location>
</feature>
<dbReference type="Proteomes" id="UP000019118">
    <property type="component" value="Unassembled WGS sequence"/>
</dbReference>
<dbReference type="CDD" id="cd18774">
    <property type="entry name" value="PDC2_HK_sensor"/>
    <property type="match status" value="1"/>
</dbReference>
<keyword evidence="2" id="KW-0732">Signal</keyword>
<dbReference type="PROSITE" id="PS50234">
    <property type="entry name" value="VWFA"/>
    <property type="match status" value="1"/>
</dbReference>
<dbReference type="Gene3D" id="3.30.450.20">
    <property type="entry name" value="PAS domain"/>
    <property type="match status" value="2"/>
</dbReference>
<evidence type="ECO:0000313" key="4">
    <source>
        <dbReference type="EnsemblMetazoa" id="XP_019765381.1"/>
    </source>
</evidence>